<evidence type="ECO:0000256" key="1">
    <source>
        <dbReference type="SAM" id="MobiDB-lite"/>
    </source>
</evidence>
<proteinExistence type="predicted"/>
<organism evidence="3 4">
    <name type="scientific">Periconia digitata</name>
    <dbReference type="NCBI Taxonomy" id="1303443"/>
    <lineage>
        <taxon>Eukaryota</taxon>
        <taxon>Fungi</taxon>
        <taxon>Dikarya</taxon>
        <taxon>Ascomycota</taxon>
        <taxon>Pezizomycotina</taxon>
        <taxon>Dothideomycetes</taxon>
        <taxon>Pleosporomycetidae</taxon>
        <taxon>Pleosporales</taxon>
        <taxon>Massarineae</taxon>
        <taxon>Periconiaceae</taxon>
        <taxon>Periconia</taxon>
    </lineage>
</organism>
<reference evidence="3" key="1">
    <citation type="submission" date="2023-01" db="EMBL/GenBank/DDBJ databases">
        <authorList>
            <person name="Van Ghelder C."/>
            <person name="Rancurel C."/>
        </authorList>
    </citation>
    <scope>NUCLEOTIDE SEQUENCE</scope>
    <source>
        <strain evidence="3">CNCM I-4278</strain>
    </source>
</reference>
<comment type="caution">
    <text evidence="3">The sequence shown here is derived from an EMBL/GenBank/DDBJ whole genome shotgun (WGS) entry which is preliminary data.</text>
</comment>
<dbReference type="AlphaFoldDB" id="A0A9W4UGN0"/>
<name>A0A9W4UGN0_9PLEO</name>
<feature type="region of interest" description="Disordered" evidence="1">
    <location>
        <begin position="23"/>
        <end position="49"/>
    </location>
</feature>
<feature type="chain" id="PRO_5040806887" evidence="2">
    <location>
        <begin position="22"/>
        <end position="228"/>
    </location>
</feature>
<keyword evidence="2" id="KW-0732">Signal</keyword>
<sequence>MMKVFSMFPAVLALAITITNAEQNPSTAPTSVSIPKSTTSVSKWSPHPISKPIFETKTRKIKTKTSLKPTKSSESSSTSAIPSVHFNVRRQWNGDDVDSDDIPSTEEVVNTKHDKFCTLSKHNKAFCRSLQKQTLTCGGKIDPKGKDDNDKKRPALCTEEGAQYLLEELVDLEPCKSIEYDDVATKMCERYMYQSDRCKRKVVAINRQCSEHHLLFLLEEWKSFFEKK</sequence>
<evidence type="ECO:0000256" key="2">
    <source>
        <dbReference type="SAM" id="SignalP"/>
    </source>
</evidence>
<feature type="signal peptide" evidence="2">
    <location>
        <begin position="1"/>
        <end position="21"/>
    </location>
</feature>
<feature type="compositionally biased region" description="Polar residues" evidence="1">
    <location>
        <begin position="23"/>
        <end position="43"/>
    </location>
</feature>
<evidence type="ECO:0000313" key="4">
    <source>
        <dbReference type="Proteomes" id="UP001152607"/>
    </source>
</evidence>
<keyword evidence="4" id="KW-1185">Reference proteome</keyword>
<dbReference type="EMBL" id="CAOQHR010000005">
    <property type="protein sequence ID" value="CAI6334662.1"/>
    <property type="molecule type" value="Genomic_DNA"/>
</dbReference>
<protein>
    <submittedName>
        <fullName evidence="3">Uncharacterized protein</fullName>
    </submittedName>
</protein>
<gene>
    <name evidence="3" type="ORF">PDIGIT_LOCUS7725</name>
</gene>
<accession>A0A9W4UGN0</accession>
<evidence type="ECO:0000313" key="3">
    <source>
        <dbReference type="EMBL" id="CAI6334662.1"/>
    </source>
</evidence>
<dbReference type="Proteomes" id="UP001152607">
    <property type="component" value="Unassembled WGS sequence"/>
</dbReference>